<dbReference type="Gene3D" id="3.40.640.10">
    <property type="entry name" value="Type I PLP-dependent aspartate aminotransferase-like (Major domain)"/>
    <property type="match status" value="1"/>
</dbReference>
<name>K0K2G8_SACES</name>
<feature type="region of interest" description="Disordered" evidence="2">
    <location>
        <begin position="155"/>
        <end position="174"/>
    </location>
</feature>
<dbReference type="SUPFAM" id="SSF53335">
    <property type="entry name" value="S-adenosyl-L-methionine-dependent methyltransferases"/>
    <property type="match status" value="1"/>
</dbReference>
<dbReference type="InterPro" id="IPR029063">
    <property type="entry name" value="SAM-dependent_MTases_sf"/>
</dbReference>
<keyword evidence="1" id="KW-0663">Pyridoxal phosphate</keyword>
<keyword evidence="4" id="KW-1185">Reference proteome</keyword>
<organism evidence="3 4">
    <name type="scientific">Saccharothrix espanaensis (strain ATCC 51144 / DSM 44229 / JCM 9112 / NBRC 15066 / NRRL 15764)</name>
    <dbReference type="NCBI Taxonomy" id="1179773"/>
    <lineage>
        <taxon>Bacteria</taxon>
        <taxon>Bacillati</taxon>
        <taxon>Actinomycetota</taxon>
        <taxon>Actinomycetes</taxon>
        <taxon>Pseudonocardiales</taxon>
        <taxon>Pseudonocardiaceae</taxon>
        <taxon>Saccharothrix</taxon>
    </lineage>
</organism>
<dbReference type="SUPFAM" id="SSF53383">
    <property type="entry name" value="PLP-dependent transferases"/>
    <property type="match status" value="1"/>
</dbReference>
<reference evidence="3 4" key="1">
    <citation type="journal article" date="2012" name="BMC Genomics">
        <title>Complete genome sequence of Saccharothrix espanaensis DSM 44229T and comparison to the other completely sequenced Pseudonocardiaceae.</title>
        <authorList>
            <person name="Strobel T."/>
            <person name="Al-Dilaimi A."/>
            <person name="Blom J."/>
            <person name="Gessner A."/>
            <person name="Kalinowski J."/>
            <person name="Luzhetska M."/>
            <person name="Puhler A."/>
            <person name="Szczepanowski R."/>
            <person name="Bechthold A."/>
            <person name="Ruckert C."/>
        </authorList>
    </citation>
    <scope>NUCLEOTIDE SEQUENCE [LARGE SCALE GENOMIC DNA]</scope>
    <source>
        <strain evidence="4">ATCC 51144 / DSM 44229 / JCM 9112 / NBRC 15066 / NRRL 15764</strain>
    </source>
</reference>
<dbReference type="EMBL" id="HE804045">
    <property type="protein sequence ID" value="CCH31049.1"/>
    <property type="molecule type" value="Genomic_DNA"/>
</dbReference>
<dbReference type="KEGG" id="sesp:BN6_37580"/>
<dbReference type="Pfam" id="PF13489">
    <property type="entry name" value="Methyltransf_23"/>
    <property type="match status" value="1"/>
</dbReference>
<dbReference type="Pfam" id="PF01041">
    <property type="entry name" value="DegT_DnrJ_EryC1"/>
    <property type="match status" value="1"/>
</dbReference>
<dbReference type="eggNOG" id="COG2227">
    <property type="taxonomic scope" value="Bacteria"/>
</dbReference>
<evidence type="ECO:0000313" key="3">
    <source>
        <dbReference type="EMBL" id="CCH31049.1"/>
    </source>
</evidence>
<dbReference type="Proteomes" id="UP000006281">
    <property type="component" value="Chromosome"/>
</dbReference>
<dbReference type="InterPro" id="IPR015421">
    <property type="entry name" value="PyrdxlP-dep_Trfase_major"/>
</dbReference>
<evidence type="ECO:0000256" key="2">
    <source>
        <dbReference type="SAM" id="MobiDB-lite"/>
    </source>
</evidence>
<dbReference type="AlphaFoldDB" id="K0K2G8"/>
<protein>
    <submittedName>
        <fullName evidence="3">Uncharacterized protein</fullName>
    </submittedName>
</protein>
<proteinExistence type="inferred from homology"/>
<dbReference type="eggNOG" id="COG0399">
    <property type="taxonomic scope" value="Bacteria"/>
</dbReference>
<evidence type="ECO:0000256" key="1">
    <source>
        <dbReference type="RuleBase" id="RU004508"/>
    </source>
</evidence>
<gene>
    <name evidence="3" type="ordered locus">BN6_37580</name>
</gene>
<dbReference type="InterPro" id="IPR000653">
    <property type="entry name" value="DegT/StrS_aminotransferase"/>
</dbReference>
<dbReference type="PATRIC" id="fig|1179773.3.peg.3757"/>
<dbReference type="Gene3D" id="3.40.50.150">
    <property type="entry name" value="Vaccinia Virus protein VP39"/>
    <property type="match status" value="1"/>
</dbReference>
<dbReference type="CDD" id="cd02440">
    <property type="entry name" value="AdoMet_MTases"/>
    <property type="match status" value="1"/>
</dbReference>
<comment type="similarity">
    <text evidence="1">Belongs to the DegT/DnrJ/EryC1 family.</text>
</comment>
<accession>K0K2G8</accession>
<dbReference type="STRING" id="1179773.BN6_37580"/>
<dbReference type="InterPro" id="IPR015424">
    <property type="entry name" value="PyrdxlP-dep_Trfase"/>
</dbReference>
<dbReference type="HOGENOM" id="CLU_668841_0_0_11"/>
<sequence length="411" mass="43277">MNSGACEHPPDRLPYAPNRASTAEVSALPVPFFTQSATFSRQWPITRERIVEAIRNDRCSPAAEVAESEGALAACTGARHVVGVDSGTDAPVPLLRACGLRPGDEVVMPAFSSMATAPSVVLAGGPPSACSPSPQRSTCESARHADVVRRGRHPARRVVGGSGGTGARDGAVRGARRGAPAAVAGRGRRAGLPGAVGVTATGCAFAGHGLHATEQFRCLSAAYDPITPARLGQTGVRKGRRCLEVGAGGGSVAQWLARRSGSVPATDLDPRHVPAEPGLTVRRHDVVRELLPEGGFDLVHARFVPAHLPEREEVLCKPVLSLKPGGWSQIDEFDRTCAPVLVDVDPVPVTQPWRAGSPAVRLLAHRTHLLRDGLVEAGMTDQDLHRLRALPADPVLRVASCVRYSVHGRRP</sequence>
<evidence type="ECO:0000313" key="4">
    <source>
        <dbReference type="Proteomes" id="UP000006281"/>
    </source>
</evidence>